<dbReference type="PANTHER" id="PTHR30273:SF2">
    <property type="entry name" value="PROTEIN FECR"/>
    <property type="match status" value="1"/>
</dbReference>
<keyword evidence="1" id="KW-0472">Membrane</keyword>
<protein>
    <submittedName>
        <fullName evidence="3">Iron dicitrate transporter FecR</fullName>
    </submittedName>
</protein>
<reference evidence="4" key="1">
    <citation type="submission" date="2020-01" db="EMBL/GenBank/DDBJ databases">
        <title>'Steroidobacter agaridevorans' sp. nov., agar-degrading bacteria isolated from rhizosphere soils.</title>
        <authorList>
            <person name="Ikenaga M."/>
            <person name="Kataoka M."/>
            <person name="Murouchi A."/>
            <person name="Katsuragi S."/>
            <person name="Sakai M."/>
        </authorList>
    </citation>
    <scope>NUCLEOTIDE SEQUENCE [LARGE SCALE GENOMIC DNA]</scope>
    <source>
        <strain evidence="4">YU21-B</strain>
    </source>
</reference>
<dbReference type="Pfam" id="PF04773">
    <property type="entry name" value="FecR"/>
    <property type="match status" value="1"/>
</dbReference>
<dbReference type="InterPro" id="IPR012373">
    <property type="entry name" value="Ferrdict_sens_TM"/>
</dbReference>
<keyword evidence="4" id="KW-1185">Reference proteome</keyword>
<evidence type="ECO:0000313" key="4">
    <source>
        <dbReference type="Proteomes" id="UP000445000"/>
    </source>
</evidence>
<organism evidence="3 4">
    <name type="scientific">Steroidobacter agaridevorans</name>
    <dbReference type="NCBI Taxonomy" id="2695856"/>
    <lineage>
        <taxon>Bacteria</taxon>
        <taxon>Pseudomonadati</taxon>
        <taxon>Pseudomonadota</taxon>
        <taxon>Gammaproteobacteria</taxon>
        <taxon>Steroidobacterales</taxon>
        <taxon>Steroidobacteraceae</taxon>
        <taxon>Steroidobacter</taxon>
    </lineage>
</organism>
<keyword evidence="1" id="KW-0812">Transmembrane</keyword>
<name>A0A829YI33_9GAMM</name>
<dbReference type="InterPro" id="IPR006860">
    <property type="entry name" value="FecR"/>
</dbReference>
<keyword evidence="1" id="KW-1133">Transmembrane helix</keyword>
<feature type="transmembrane region" description="Helical" evidence="1">
    <location>
        <begin position="99"/>
        <end position="120"/>
    </location>
</feature>
<dbReference type="PANTHER" id="PTHR30273">
    <property type="entry name" value="PERIPLASMIC SIGNAL SENSOR AND SIGMA FACTOR ACTIVATOR FECR-RELATED"/>
    <property type="match status" value="1"/>
</dbReference>
<feature type="domain" description="FecR protein" evidence="2">
    <location>
        <begin position="120"/>
        <end position="210"/>
    </location>
</feature>
<evidence type="ECO:0000256" key="1">
    <source>
        <dbReference type="SAM" id="Phobius"/>
    </source>
</evidence>
<dbReference type="Proteomes" id="UP000445000">
    <property type="component" value="Unassembled WGS sequence"/>
</dbReference>
<dbReference type="Gene3D" id="2.60.120.1440">
    <property type="match status" value="1"/>
</dbReference>
<dbReference type="GO" id="GO:0016989">
    <property type="term" value="F:sigma factor antagonist activity"/>
    <property type="evidence" value="ECO:0007669"/>
    <property type="project" value="TreeGrafter"/>
</dbReference>
<comment type="caution">
    <text evidence="3">The sequence shown here is derived from an EMBL/GenBank/DDBJ whole genome shotgun (WGS) entry which is preliminary data.</text>
</comment>
<dbReference type="EMBL" id="BLJN01000005">
    <property type="protein sequence ID" value="GFE82900.1"/>
    <property type="molecule type" value="Genomic_DNA"/>
</dbReference>
<accession>A0A829YI33</accession>
<dbReference type="AlphaFoldDB" id="A0A829YI33"/>
<gene>
    <name evidence="3" type="ORF">GCM10011487_49000</name>
</gene>
<proteinExistence type="predicted"/>
<evidence type="ECO:0000313" key="3">
    <source>
        <dbReference type="EMBL" id="GFE82900.1"/>
    </source>
</evidence>
<sequence>MNKGVPVQERETSQDIERAAAAWVARMDRAPLTASEAEELTKWLAADRRRRGAFIRARALWMRSESARALGPQYEPENFQLAAAAPIERRRPMMKWSGALAASLVVVVMLVATLQMPTAYATAKGEMRTVPLGDGTTVTLNTDTHIKVYDDDGQRRIRVLRGEVLIEGAGAASPTFVEVDGKQLEGAAATFVVRKLNDQPAQILVQEGRVVLAQEKQATMPLSANTGASLLEGKEQGWQLRALSYGQLSRELAWREGKIALQGETLAEAVSLYARYSDTPIVIADPELAKAPVTGLFAVNNALGFSRAVANVFDADVRQEGERIVIAARH</sequence>
<evidence type="ECO:0000259" key="2">
    <source>
        <dbReference type="Pfam" id="PF04773"/>
    </source>
</evidence>
<dbReference type="PIRSF" id="PIRSF018266">
    <property type="entry name" value="FecR"/>
    <property type="match status" value="1"/>
</dbReference>